<dbReference type="GO" id="GO:0006780">
    <property type="term" value="P:uroporphyrinogen III biosynthetic process"/>
    <property type="evidence" value="ECO:0007669"/>
    <property type="project" value="UniProtKB-UniRule"/>
</dbReference>
<evidence type="ECO:0000256" key="6">
    <source>
        <dbReference type="ARBA" id="ARBA00037589"/>
    </source>
</evidence>
<dbReference type="GO" id="GO:0006782">
    <property type="term" value="P:protoporphyrinogen IX biosynthetic process"/>
    <property type="evidence" value="ECO:0007669"/>
    <property type="project" value="UniProtKB-UniRule"/>
</dbReference>
<dbReference type="PANTHER" id="PTHR38042:SF1">
    <property type="entry name" value="UROPORPHYRINOGEN-III SYNTHASE, CHLOROPLASTIC"/>
    <property type="match status" value="1"/>
</dbReference>
<proteinExistence type="inferred from homology"/>
<evidence type="ECO:0000256" key="5">
    <source>
        <dbReference type="ARBA" id="ARBA00023244"/>
    </source>
</evidence>
<sequence>MTIVVVRPEPDCSQLVDQLAQQGLSAIPCPLLSFAPGRDLTTLATLLPSLPTGSVVVAVSPRAVAFAHHALQQKGVSWPNNIGYVAVGQRTASEWRAVSKQSVQFPHREDSEGMLSLSLFSNVTDAQVVILRGESGRDMMGQTLQARGAQVHYCETYRRQWAIEPLVSQVVSWPKYTITTVVVTSGQQLAYFDQLITLSEQHWLRQCRILVPSKRIQDQATALGFDTITTVDSVANDALVNTLLRLSKTGLSDD</sequence>
<evidence type="ECO:0000259" key="10">
    <source>
        <dbReference type="Pfam" id="PF02602"/>
    </source>
</evidence>
<evidence type="ECO:0000256" key="9">
    <source>
        <dbReference type="RuleBase" id="RU366031"/>
    </source>
</evidence>
<dbReference type="InterPro" id="IPR039793">
    <property type="entry name" value="UROS/Hem4"/>
</dbReference>
<keyword evidence="5 9" id="KW-0627">Porphyrin biosynthesis</keyword>
<dbReference type="EMBL" id="CP114588">
    <property type="protein sequence ID" value="WBA08591.1"/>
    <property type="molecule type" value="Genomic_DNA"/>
</dbReference>
<dbReference type="InterPro" id="IPR036108">
    <property type="entry name" value="4pyrrol_syn_uPrphyn_synt_sf"/>
</dbReference>
<evidence type="ECO:0000256" key="3">
    <source>
        <dbReference type="ARBA" id="ARBA00013109"/>
    </source>
</evidence>
<dbReference type="Gene3D" id="3.40.50.10090">
    <property type="match status" value="2"/>
</dbReference>
<evidence type="ECO:0000313" key="11">
    <source>
        <dbReference type="EMBL" id="WBA08591.1"/>
    </source>
</evidence>
<dbReference type="PANTHER" id="PTHR38042">
    <property type="entry name" value="UROPORPHYRINOGEN-III SYNTHASE, CHLOROPLASTIC"/>
    <property type="match status" value="1"/>
</dbReference>
<evidence type="ECO:0000313" key="12">
    <source>
        <dbReference type="Proteomes" id="UP001164748"/>
    </source>
</evidence>
<evidence type="ECO:0000256" key="1">
    <source>
        <dbReference type="ARBA" id="ARBA00004772"/>
    </source>
</evidence>
<dbReference type="CDD" id="cd06578">
    <property type="entry name" value="HemD"/>
    <property type="match status" value="1"/>
</dbReference>
<dbReference type="GO" id="GO:0004852">
    <property type="term" value="F:uroporphyrinogen-III synthase activity"/>
    <property type="evidence" value="ECO:0007669"/>
    <property type="project" value="UniProtKB-UniRule"/>
</dbReference>
<organism evidence="11 12">
    <name type="scientific">Salinivibrio kushneri</name>
    <dbReference type="NCBI Taxonomy" id="1908198"/>
    <lineage>
        <taxon>Bacteria</taxon>
        <taxon>Pseudomonadati</taxon>
        <taxon>Pseudomonadota</taxon>
        <taxon>Gammaproteobacteria</taxon>
        <taxon>Vibrionales</taxon>
        <taxon>Vibrionaceae</taxon>
        <taxon>Salinivibrio</taxon>
    </lineage>
</organism>
<reference evidence="11" key="1">
    <citation type="submission" date="2022-09" db="EMBL/GenBank/DDBJ databases">
        <authorList>
            <person name="Li Z.-J."/>
        </authorList>
    </citation>
    <scope>NUCLEOTIDE SEQUENCE</scope>
    <source>
        <strain evidence="11">TGB11</strain>
    </source>
</reference>
<evidence type="ECO:0000256" key="8">
    <source>
        <dbReference type="ARBA" id="ARBA00048617"/>
    </source>
</evidence>
<dbReference type="Pfam" id="PF02602">
    <property type="entry name" value="HEM4"/>
    <property type="match status" value="1"/>
</dbReference>
<comment type="function">
    <text evidence="6 9">Catalyzes cyclization of the linear tetrapyrrole, hydroxymethylbilane, to the macrocyclic uroporphyrinogen III.</text>
</comment>
<keyword evidence="4 9" id="KW-0456">Lyase</keyword>
<name>A0AA47KKI7_9GAMM</name>
<protein>
    <recommendedName>
        <fullName evidence="7 9">Uroporphyrinogen-III synthase</fullName>
        <ecNumber evidence="3 9">4.2.1.75</ecNumber>
    </recommendedName>
</protein>
<comment type="catalytic activity">
    <reaction evidence="8 9">
        <text>hydroxymethylbilane = uroporphyrinogen III + H2O</text>
        <dbReference type="Rhea" id="RHEA:18965"/>
        <dbReference type="ChEBI" id="CHEBI:15377"/>
        <dbReference type="ChEBI" id="CHEBI:57308"/>
        <dbReference type="ChEBI" id="CHEBI:57845"/>
        <dbReference type="EC" id="4.2.1.75"/>
    </reaction>
</comment>
<dbReference type="Proteomes" id="UP001164748">
    <property type="component" value="Chromosome"/>
</dbReference>
<evidence type="ECO:0000256" key="4">
    <source>
        <dbReference type="ARBA" id="ARBA00023239"/>
    </source>
</evidence>
<dbReference type="RefSeq" id="WP_269579008.1">
    <property type="nucleotide sequence ID" value="NZ_CP114588.1"/>
</dbReference>
<gene>
    <name evidence="11" type="ORF">N8M53_12515</name>
</gene>
<dbReference type="AlphaFoldDB" id="A0AA47KKI7"/>
<evidence type="ECO:0000256" key="2">
    <source>
        <dbReference type="ARBA" id="ARBA00008133"/>
    </source>
</evidence>
<dbReference type="InterPro" id="IPR003754">
    <property type="entry name" value="4pyrrol_synth_uPrphyn_synth"/>
</dbReference>
<accession>A0AA47KKI7</accession>
<evidence type="ECO:0000256" key="7">
    <source>
        <dbReference type="ARBA" id="ARBA00040167"/>
    </source>
</evidence>
<dbReference type="SUPFAM" id="SSF69618">
    <property type="entry name" value="HemD-like"/>
    <property type="match status" value="1"/>
</dbReference>
<dbReference type="EC" id="4.2.1.75" evidence="3 9"/>
<feature type="domain" description="Tetrapyrrole biosynthesis uroporphyrinogen III synthase" evidence="10">
    <location>
        <begin position="14"/>
        <end position="240"/>
    </location>
</feature>
<comment type="similarity">
    <text evidence="2 9">Belongs to the uroporphyrinogen-III synthase family.</text>
</comment>
<comment type="pathway">
    <text evidence="1 9">Porphyrin-containing compound metabolism; protoporphyrin-IX biosynthesis; coproporphyrinogen-III from 5-aminolevulinate: step 3/4.</text>
</comment>